<reference evidence="1 2" key="1">
    <citation type="submission" date="2016-10" db="EMBL/GenBank/DDBJ databases">
        <authorList>
            <person name="de Groot N.N."/>
        </authorList>
    </citation>
    <scope>NUCLEOTIDE SEQUENCE [LARGE SCALE GENOMIC DNA]</scope>
    <source>
        <strain evidence="1 2">IBRC-M 10780</strain>
    </source>
</reference>
<dbReference type="EMBL" id="FOHE01000036">
    <property type="protein sequence ID" value="SET83676.1"/>
    <property type="molecule type" value="Genomic_DNA"/>
</dbReference>
<sequence>MGYDVVINGFHGTNDTAASNIFETKKYEFSKREDHWLGQGVYFFRDDPEQAMSWALQQVKNGEKAVVLSTNINVGSHSFLNLNTRAGILMFKGLIKEISQEISDYSIKVSTDTDDIEYSNHKFRCFIMDLLPDYIKVIQKNFKLNHQPKMVSENPIMEKSDIEMYSVQVCVRDCGTINKESIKIFSRRHKSQVNFKIRKRTKRNKRHLNID</sequence>
<evidence type="ECO:0008006" key="3">
    <source>
        <dbReference type="Google" id="ProtNLM"/>
    </source>
</evidence>
<dbReference type="Proteomes" id="UP000198618">
    <property type="component" value="Unassembled WGS sequence"/>
</dbReference>
<name>A0A1I0HKR5_9BACI</name>
<dbReference type="RefSeq" id="WP_090873078.1">
    <property type="nucleotide sequence ID" value="NZ_FOHE01000036.1"/>
</dbReference>
<organism evidence="1 2">
    <name type="scientific">Oceanobacillus limi</name>
    <dbReference type="NCBI Taxonomy" id="930131"/>
    <lineage>
        <taxon>Bacteria</taxon>
        <taxon>Bacillati</taxon>
        <taxon>Bacillota</taxon>
        <taxon>Bacilli</taxon>
        <taxon>Bacillales</taxon>
        <taxon>Bacillaceae</taxon>
        <taxon>Oceanobacillus</taxon>
    </lineage>
</organism>
<accession>A0A1I0HKR5</accession>
<dbReference type="AlphaFoldDB" id="A0A1I0HKR5"/>
<dbReference type="STRING" id="930131.SAMN05216389_1368"/>
<evidence type="ECO:0000313" key="1">
    <source>
        <dbReference type="EMBL" id="SET83676.1"/>
    </source>
</evidence>
<dbReference type="SUPFAM" id="SSF56399">
    <property type="entry name" value="ADP-ribosylation"/>
    <property type="match status" value="1"/>
</dbReference>
<dbReference type="Gene3D" id="3.90.175.10">
    <property type="entry name" value="Diphtheria Toxin, domain 1"/>
    <property type="match status" value="1"/>
</dbReference>
<proteinExistence type="predicted"/>
<protein>
    <recommendedName>
        <fullName evidence="3">DUF3990 domain-containing protein</fullName>
    </recommendedName>
</protein>
<keyword evidence="2" id="KW-1185">Reference proteome</keyword>
<evidence type="ECO:0000313" key="2">
    <source>
        <dbReference type="Proteomes" id="UP000198618"/>
    </source>
</evidence>
<gene>
    <name evidence="1" type="ORF">SAMN05216389_1368</name>
</gene>
<dbReference type="OrthoDB" id="274805at2"/>